<dbReference type="InterPro" id="IPR000792">
    <property type="entry name" value="Tscrpt_reg_LuxR_C"/>
</dbReference>
<dbReference type="InterPro" id="IPR058245">
    <property type="entry name" value="NreC/VraR/RcsB-like_REC"/>
</dbReference>
<dbReference type="Proteomes" id="UP000002432">
    <property type="component" value="Chromosome"/>
</dbReference>
<evidence type="ECO:0000256" key="1">
    <source>
        <dbReference type="ARBA" id="ARBA00022553"/>
    </source>
</evidence>
<dbReference type="InterPro" id="IPR051015">
    <property type="entry name" value="EvgA-like"/>
</dbReference>
<dbReference type="PROSITE" id="PS00622">
    <property type="entry name" value="HTH_LUXR_1"/>
    <property type="match status" value="1"/>
</dbReference>
<dbReference type="STRING" id="204669.Acid345_3748"/>
<dbReference type="SUPFAM" id="SSF52172">
    <property type="entry name" value="CheY-like"/>
    <property type="match status" value="1"/>
</dbReference>
<dbReference type="InterPro" id="IPR001789">
    <property type="entry name" value="Sig_transdc_resp-reg_receiver"/>
</dbReference>
<keyword evidence="7" id="KW-1185">Reference proteome</keyword>
<evidence type="ECO:0000256" key="2">
    <source>
        <dbReference type="ARBA" id="ARBA00023125"/>
    </source>
</evidence>
<evidence type="ECO:0000313" key="6">
    <source>
        <dbReference type="EMBL" id="ABF42748.1"/>
    </source>
</evidence>
<dbReference type="Pfam" id="PF00196">
    <property type="entry name" value="GerE"/>
    <property type="match status" value="1"/>
</dbReference>
<dbReference type="EMBL" id="CP000360">
    <property type="protein sequence ID" value="ABF42748.1"/>
    <property type="molecule type" value="Genomic_DNA"/>
</dbReference>
<dbReference type="PRINTS" id="PR00038">
    <property type="entry name" value="HTHLUXR"/>
</dbReference>
<dbReference type="PANTHER" id="PTHR45566">
    <property type="entry name" value="HTH-TYPE TRANSCRIPTIONAL REGULATOR YHJB-RELATED"/>
    <property type="match status" value="1"/>
</dbReference>
<dbReference type="CDD" id="cd06170">
    <property type="entry name" value="LuxR_C_like"/>
    <property type="match status" value="1"/>
</dbReference>
<dbReference type="GO" id="GO:0006355">
    <property type="term" value="P:regulation of DNA-templated transcription"/>
    <property type="evidence" value="ECO:0007669"/>
    <property type="project" value="InterPro"/>
</dbReference>
<dbReference type="SUPFAM" id="SSF46894">
    <property type="entry name" value="C-terminal effector domain of the bipartite response regulators"/>
    <property type="match status" value="1"/>
</dbReference>
<dbReference type="GO" id="GO:0000160">
    <property type="term" value="P:phosphorelay signal transduction system"/>
    <property type="evidence" value="ECO:0007669"/>
    <property type="project" value="InterPro"/>
</dbReference>
<dbReference type="SMART" id="SM00421">
    <property type="entry name" value="HTH_LUXR"/>
    <property type="match status" value="1"/>
</dbReference>
<dbReference type="InterPro" id="IPR011006">
    <property type="entry name" value="CheY-like_superfamily"/>
</dbReference>
<evidence type="ECO:0000259" key="5">
    <source>
        <dbReference type="PROSITE" id="PS50110"/>
    </source>
</evidence>
<keyword evidence="1 3" id="KW-0597">Phosphoprotein</keyword>
<sequence>MAVAASKSIRILSVEDHPVVREGLVSIIGSQPDMVLVAQATNGSDAIAQFRTHHPDITLMDLRLPGISGTDALISIRGEFPRARVIILTTSDSHTEIDRALRAGAAAYILKSMPMNEMLAVIRSVHAGARHIPQEVASRLAENIGEESLTSRELEVLHLIRDGHRNKQIADELSISETTVNFHIKNIVGKMGANDRTHAVTIAVRRGLLQI</sequence>
<evidence type="ECO:0000259" key="4">
    <source>
        <dbReference type="PROSITE" id="PS50043"/>
    </source>
</evidence>
<accession>Q1IK52</accession>
<feature type="domain" description="HTH luxR-type" evidence="4">
    <location>
        <begin position="142"/>
        <end position="207"/>
    </location>
</feature>
<dbReference type="HOGENOM" id="CLU_000445_90_0_0"/>
<dbReference type="SMART" id="SM00448">
    <property type="entry name" value="REC"/>
    <property type="match status" value="1"/>
</dbReference>
<reference evidence="6 7" key="1">
    <citation type="journal article" date="2009" name="Appl. Environ. Microbiol.">
        <title>Three genomes from the phylum Acidobacteria provide insight into the lifestyles of these microorganisms in soils.</title>
        <authorList>
            <person name="Ward N.L."/>
            <person name="Challacombe J.F."/>
            <person name="Janssen P.H."/>
            <person name="Henrissat B."/>
            <person name="Coutinho P.M."/>
            <person name="Wu M."/>
            <person name="Xie G."/>
            <person name="Haft D.H."/>
            <person name="Sait M."/>
            <person name="Badger J."/>
            <person name="Barabote R.D."/>
            <person name="Bradley B."/>
            <person name="Brettin T.S."/>
            <person name="Brinkac L.M."/>
            <person name="Bruce D."/>
            <person name="Creasy T."/>
            <person name="Daugherty S.C."/>
            <person name="Davidsen T.M."/>
            <person name="DeBoy R.T."/>
            <person name="Detter J.C."/>
            <person name="Dodson R.J."/>
            <person name="Durkin A.S."/>
            <person name="Ganapathy A."/>
            <person name="Gwinn-Giglio M."/>
            <person name="Han C.S."/>
            <person name="Khouri H."/>
            <person name="Kiss H."/>
            <person name="Kothari S.P."/>
            <person name="Madupu R."/>
            <person name="Nelson K.E."/>
            <person name="Nelson W.C."/>
            <person name="Paulsen I."/>
            <person name="Penn K."/>
            <person name="Ren Q."/>
            <person name="Rosovitz M.J."/>
            <person name="Selengut J.D."/>
            <person name="Shrivastava S."/>
            <person name="Sullivan S.A."/>
            <person name="Tapia R."/>
            <person name="Thompson L.S."/>
            <person name="Watkins K.L."/>
            <person name="Yang Q."/>
            <person name="Yu C."/>
            <person name="Zafar N."/>
            <person name="Zhou L."/>
            <person name="Kuske C.R."/>
        </authorList>
    </citation>
    <scope>NUCLEOTIDE SEQUENCE [LARGE SCALE GENOMIC DNA]</scope>
    <source>
        <strain evidence="6 7">Ellin345</strain>
    </source>
</reference>
<dbReference type="PROSITE" id="PS50110">
    <property type="entry name" value="RESPONSE_REGULATORY"/>
    <property type="match status" value="1"/>
</dbReference>
<dbReference type="CDD" id="cd17535">
    <property type="entry name" value="REC_NarL-like"/>
    <property type="match status" value="1"/>
</dbReference>
<dbReference type="OrthoDB" id="9796655at2"/>
<dbReference type="RefSeq" id="WP_011524547.1">
    <property type="nucleotide sequence ID" value="NC_008009.1"/>
</dbReference>
<dbReference type="PANTHER" id="PTHR45566:SF2">
    <property type="entry name" value="NARL SUBFAMILY"/>
    <property type="match status" value="1"/>
</dbReference>
<dbReference type="Gene3D" id="3.40.50.2300">
    <property type="match status" value="1"/>
</dbReference>
<feature type="domain" description="Response regulatory" evidence="5">
    <location>
        <begin position="10"/>
        <end position="126"/>
    </location>
</feature>
<feature type="modified residue" description="4-aspartylphosphate" evidence="3">
    <location>
        <position position="61"/>
    </location>
</feature>
<dbReference type="AlphaFoldDB" id="Q1IK52"/>
<proteinExistence type="predicted"/>
<dbReference type="EnsemblBacteria" id="ABF42748">
    <property type="protein sequence ID" value="ABF42748"/>
    <property type="gene ID" value="Acid345_3748"/>
</dbReference>
<keyword evidence="2" id="KW-0238">DNA-binding</keyword>
<dbReference type="InterPro" id="IPR016032">
    <property type="entry name" value="Sig_transdc_resp-reg_C-effctor"/>
</dbReference>
<dbReference type="PROSITE" id="PS50043">
    <property type="entry name" value="HTH_LUXR_2"/>
    <property type="match status" value="1"/>
</dbReference>
<name>Q1IK52_KORVE</name>
<dbReference type="GO" id="GO:0003677">
    <property type="term" value="F:DNA binding"/>
    <property type="evidence" value="ECO:0007669"/>
    <property type="project" value="UniProtKB-KW"/>
</dbReference>
<gene>
    <name evidence="6" type="ordered locus">Acid345_3748</name>
</gene>
<protein>
    <submittedName>
        <fullName evidence="6">Two component transcriptional regulator, LuxR family</fullName>
    </submittedName>
</protein>
<evidence type="ECO:0000256" key="3">
    <source>
        <dbReference type="PROSITE-ProRule" id="PRU00169"/>
    </source>
</evidence>
<dbReference type="eggNOG" id="COG2197">
    <property type="taxonomic scope" value="Bacteria"/>
</dbReference>
<evidence type="ECO:0000313" key="7">
    <source>
        <dbReference type="Proteomes" id="UP000002432"/>
    </source>
</evidence>
<dbReference type="Pfam" id="PF00072">
    <property type="entry name" value="Response_reg"/>
    <property type="match status" value="1"/>
</dbReference>
<organism evidence="6 7">
    <name type="scientific">Koribacter versatilis (strain Ellin345)</name>
    <dbReference type="NCBI Taxonomy" id="204669"/>
    <lineage>
        <taxon>Bacteria</taxon>
        <taxon>Pseudomonadati</taxon>
        <taxon>Acidobacteriota</taxon>
        <taxon>Terriglobia</taxon>
        <taxon>Terriglobales</taxon>
        <taxon>Candidatus Korobacteraceae</taxon>
        <taxon>Candidatus Korobacter</taxon>
    </lineage>
</organism>
<dbReference type="KEGG" id="aba:Acid345_3748"/>